<dbReference type="PANTHER" id="PTHR11360">
    <property type="entry name" value="MONOCARBOXYLATE TRANSPORTER"/>
    <property type="match status" value="1"/>
</dbReference>
<evidence type="ECO:0000256" key="1">
    <source>
        <dbReference type="ARBA" id="ARBA00022692"/>
    </source>
</evidence>
<feature type="transmembrane region" description="Helical" evidence="4">
    <location>
        <begin position="334"/>
        <end position="355"/>
    </location>
</feature>
<feature type="transmembrane region" description="Helical" evidence="4">
    <location>
        <begin position="99"/>
        <end position="118"/>
    </location>
</feature>
<dbReference type="RefSeq" id="WP_171094428.1">
    <property type="nucleotide sequence ID" value="NZ_CP053069.1"/>
</dbReference>
<dbReference type="InterPro" id="IPR050327">
    <property type="entry name" value="Proton-linked_MCT"/>
</dbReference>
<proteinExistence type="predicted"/>
<feature type="transmembrane region" description="Helical" evidence="4">
    <location>
        <begin position="208"/>
        <end position="228"/>
    </location>
</feature>
<name>A0A6M4H103_9PROT</name>
<feature type="transmembrane region" description="Helical" evidence="4">
    <location>
        <begin position="293"/>
        <end position="313"/>
    </location>
</feature>
<dbReference type="PANTHER" id="PTHR11360:SF308">
    <property type="entry name" value="BLL3089 PROTEIN"/>
    <property type="match status" value="1"/>
</dbReference>
<dbReference type="InterPro" id="IPR020846">
    <property type="entry name" value="MFS_dom"/>
</dbReference>
<evidence type="ECO:0000256" key="3">
    <source>
        <dbReference type="ARBA" id="ARBA00023136"/>
    </source>
</evidence>
<evidence type="ECO:0000256" key="2">
    <source>
        <dbReference type="ARBA" id="ARBA00022989"/>
    </source>
</evidence>
<gene>
    <name evidence="6" type="ORF">DSM104443_03409</name>
</gene>
<reference evidence="6 7" key="1">
    <citation type="submission" date="2020-04" db="EMBL/GenBank/DDBJ databases">
        <title>Usitatibacter rugosus gen. nov., sp. nov. and Usitatibacter palustris sp. nov., novel members of Usitatibacteraceae fam. nov. within the order Nitrosomonadales isolated from soil.</title>
        <authorList>
            <person name="Huber K.J."/>
            <person name="Neumann-Schaal M."/>
            <person name="Geppert A."/>
            <person name="Luckner M."/>
            <person name="Wanner G."/>
            <person name="Overmann J."/>
        </authorList>
    </citation>
    <scope>NUCLEOTIDE SEQUENCE [LARGE SCALE GENOMIC DNA]</scope>
    <source>
        <strain evidence="6 7">0125_3</strain>
    </source>
</reference>
<organism evidence="6 7">
    <name type="scientific">Usitatibacter rugosus</name>
    <dbReference type="NCBI Taxonomy" id="2732067"/>
    <lineage>
        <taxon>Bacteria</taxon>
        <taxon>Pseudomonadati</taxon>
        <taxon>Pseudomonadota</taxon>
        <taxon>Betaproteobacteria</taxon>
        <taxon>Nitrosomonadales</taxon>
        <taxon>Usitatibacteraceae</taxon>
        <taxon>Usitatibacter</taxon>
    </lineage>
</organism>
<accession>A0A6M4H103</accession>
<keyword evidence="2 4" id="KW-1133">Transmembrane helix</keyword>
<sequence length="386" mass="39875">MGPLVAALGVAQIISWGTLFYSIGVLGPAMRRDLGVSELFLFSAFTAGLIVSAVLAPLAGRMIDDRGGRLVLSTGSVLGAVAMALLACADGPELMVAGWLVAGAAMAACLYDPAFATLGQHAGERYRKAVTALTLFGGFASTVFWPLSLLLMEAWGWRATLGIYAGIHLFVCLPIHRGFVPAYLRPAPREIPVESASAAAARDPRLPWLALSFAIATFIFAVMAVHLITLLTSAGLTPAQAVTVSMLVGPLQVAGRVIEFRFSARVRAVTVGIVAFSLMLLSLVALISVQGFGIAAVVFIVAYGVGNGVLTIVKGTAPVELYGREQLGRLLGKLGAASQFAKAVAPAAFSGLLAIGLTRNAALGALVAVGFAGLGSFALAVRKRTP</sequence>
<dbReference type="Gene3D" id="1.20.1250.20">
    <property type="entry name" value="MFS general substrate transporter like domains"/>
    <property type="match status" value="1"/>
</dbReference>
<evidence type="ECO:0000259" key="5">
    <source>
        <dbReference type="PROSITE" id="PS50850"/>
    </source>
</evidence>
<feature type="domain" description="Major facilitator superfamily (MFS) profile" evidence="5">
    <location>
        <begin position="1"/>
        <end position="385"/>
    </location>
</feature>
<feature type="transmembrane region" description="Helical" evidence="4">
    <location>
        <begin position="361"/>
        <end position="381"/>
    </location>
</feature>
<evidence type="ECO:0000313" key="6">
    <source>
        <dbReference type="EMBL" id="QJR12323.1"/>
    </source>
</evidence>
<evidence type="ECO:0000313" key="7">
    <source>
        <dbReference type="Proteomes" id="UP000501534"/>
    </source>
</evidence>
<dbReference type="EMBL" id="CP053069">
    <property type="protein sequence ID" value="QJR12323.1"/>
    <property type="molecule type" value="Genomic_DNA"/>
</dbReference>
<feature type="transmembrane region" description="Helical" evidence="4">
    <location>
        <begin position="130"/>
        <end position="149"/>
    </location>
</feature>
<feature type="transmembrane region" description="Helical" evidence="4">
    <location>
        <begin position="266"/>
        <end position="287"/>
    </location>
</feature>
<dbReference type="Proteomes" id="UP000501534">
    <property type="component" value="Chromosome"/>
</dbReference>
<keyword evidence="7" id="KW-1185">Reference proteome</keyword>
<protein>
    <recommendedName>
        <fullName evidence="5">Major facilitator superfamily (MFS) profile domain-containing protein</fullName>
    </recommendedName>
</protein>
<dbReference type="InterPro" id="IPR036259">
    <property type="entry name" value="MFS_trans_sf"/>
</dbReference>
<dbReference type="PROSITE" id="PS50850">
    <property type="entry name" value="MFS"/>
    <property type="match status" value="1"/>
</dbReference>
<feature type="transmembrane region" description="Helical" evidence="4">
    <location>
        <begin position="39"/>
        <end position="58"/>
    </location>
</feature>
<feature type="transmembrane region" description="Helical" evidence="4">
    <location>
        <begin position="155"/>
        <end position="175"/>
    </location>
</feature>
<feature type="transmembrane region" description="Helical" evidence="4">
    <location>
        <begin position="70"/>
        <end position="87"/>
    </location>
</feature>
<feature type="transmembrane region" description="Helical" evidence="4">
    <location>
        <begin position="7"/>
        <end position="27"/>
    </location>
</feature>
<dbReference type="SUPFAM" id="SSF103473">
    <property type="entry name" value="MFS general substrate transporter"/>
    <property type="match status" value="1"/>
</dbReference>
<keyword evidence="3 4" id="KW-0472">Membrane</keyword>
<dbReference type="AlphaFoldDB" id="A0A6M4H103"/>
<keyword evidence="1 4" id="KW-0812">Transmembrane</keyword>
<dbReference type="Pfam" id="PF07690">
    <property type="entry name" value="MFS_1"/>
    <property type="match status" value="1"/>
</dbReference>
<dbReference type="GO" id="GO:0022857">
    <property type="term" value="F:transmembrane transporter activity"/>
    <property type="evidence" value="ECO:0007669"/>
    <property type="project" value="InterPro"/>
</dbReference>
<evidence type="ECO:0000256" key="4">
    <source>
        <dbReference type="SAM" id="Phobius"/>
    </source>
</evidence>
<feature type="transmembrane region" description="Helical" evidence="4">
    <location>
        <begin position="234"/>
        <end position="254"/>
    </location>
</feature>
<dbReference type="KEGG" id="uru:DSM104443_03409"/>
<dbReference type="InterPro" id="IPR011701">
    <property type="entry name" value="MFS"/>
</dbReference>